<gene>
    <name evidence="5" type="ORF">E4L96_05365</name>
</gene>
<dbReference type="SUPFAM" id="SSF46689">
    <property type="entry name" value="Homeodomain-like"/>
    <property type="match status" value="2"/>
</dbReference>
<dbReference type="Pfam" id="PF01965">
    <property type="entry name" value="DJ-1_PfpI"/>
    <property type="match status" value="1"/>
</dbReference>
<dbReference type="SMART" id="SM00342">
    <property type="entry name" value="HTH_ARAC"/>
    <property type="match status" value="1"/>
</dbReference>
<dbReference type="RefSeq" id="WP_135206187.1">
    <property type="nucleotide sequence ID" value="NZ_SPVF01000076.1"/>
</dbReference>
<dbReference type="PROSITE" id="PS00041">
    <property type="entry name" value="HTH_ARAC_FAMILY_1"/>
    <property type="match status" value="1"/>
</dbReference>
<keyword evidence="3" id="KW-0804">Transcription</keyword>
<comment type="caution">
    <text evidence="5">The sequence shown here is derived from an EMBL/GenBank/DDBJ whole genome shotgun (WGS) entry which is preliminary data.</text>
</comment>
<dbReference type="PANTHER" id="PTHR43130">
    <property type="entry name" value="ARAC-FAMILY TRANSCRIPTIONAL REGULATOR"/>
    <property type="match status" value="1"/>
</dbReference>
<dbReference type="AlphaFoldDB" id="A0A4Y9SMC9"/>
<keyword evidence="6" id="KW-1185">Reference proteome</keyword>
<dbReference type="InterPro" id="IPR009057">
    <property type="entry name" value="Homeodomain-like_sf"/>
</dbReference>
<organism evidence="5 6">
    <name type="scientific">Zemynaea arenosa</name>
    <dbReference type="NCBI Taxonomy" id="2561931"/>
    <lineage>
        <taxon>Bacteria</taxon>
        <taxon>Pseudomonadati</taxon>
        <taxon>Pseudomonadota</taxon>
        <taxon>Betaproteobacteria</taxon>
        <taxon>Burkholderiales</taxon>
        <taxon>Oxalobacteraceae</taxon>
        <taxon>Telluria group</taxon>
        <taxon>Zemynaea</taxon>
    </lineage>
</organism>
<dbReference type="Pfam" id="PF12833">
    <property type="entry name" value="HTH_18"/>
    <property type="match status" value="1"/>
</dbReference>
<dbReference type="InterPro" id="IPR002818">
    <property type="entry name" value="DJ-1/PfpI"/>
</dbReference>
<dbReference type="EMBL" id="SPVF01000076">
    <property type="protein sequence ID" value="TFW25506.1"/>
    <property type="molecule type" value="Genomic_DNA"/>
</dbReference>
<evidence type="ECO:0000259" key="4">
    <source>
        <dbReference type="PROSITE" id="PS01124"/>
    </source>
</evidence>
<name>A0A4Y9SMC9_9BURK</name>
<feature type="domain" description="HTH araC/xylS-type" evidence="4">
    <location>
        <begin position="225"/>
        <end position="323"/>
    </location>
</feature>
<evidence type="ECO:0000256" key="1">
    <source>
        <dbReference type="ARBA" id="ARBA00023015"/>
    </source>
</evidence>
<reference evidence="5 6" key="1">
    <citation type="submission" date="2019-03" db="EMBL/GenBank/DDBJ databases">
        <title>Draft Genome Sequence of Massilia arenosa sp. nov., a Novel Massilia Species Isolated from a Sandy-loam Maize Soil.</title>
        <authorList>
            <person name="Raths R."/>
            <person name="Peta V."/>
            <person name="Bucking H."/>
        </authorList>
    </citation>
    <scope>NUCLEOTIDE SEQUENCE [LARGE SCALE GENOMIC DNA]</scope>
    <source>
        <strain evidence="5 6">MC02</strain>
    </source>
</reference>
<dbReference type="Gene3D" id="3.40.50.880">
    <property type="match status" value="1"/>
</dbReference>
<dbReference type="InterPro" id="IPR052158">
    <property type="entry name" value="INH-QAR"/>
</dbReference>
<dbReference type="InterPro" id="IPR029062">
    <property type="entry name" value="Class_I_gatase-like"/>
</dbReference>
<keyword evidence="1" id="KW-0805">Transcription regulation</keyword>
<dbReference type="PANTHER" id="PTHR43130:SF3">
    <property type="entry name" value="HTH-TYPE TRANSCRIPTIONAL REGULATOR RV1931C"/>
    <property type="match status" value="1"/>
</dbReference>
<dbReference type="SUPFAM" id="SSF52317">
    <property type="entry name" value="Class I glutamine amidotransferase-like"/>
    <property type="match status" value="1"/>
</dbReference>
<dbReference type="Gene3D" id="1.10.10.60">
    <property type="entry name" value="Homeodomain-like"/>
    <property type="match status" value="2"/>
</dbReference>
<evidence type="ECO:0000256" key="2">
    <source>
        <dbReference type="ARBA" id="ARBA00023125"/>
    </source>
</evidence>
<proteinExistence type="predicted"/>
<dbReference type="GO" id="GO:0003700">
    <property type="term" value="F:DNA-binding transcription factor activity"/>
    <property type="evidence" value="ECO:0007669"/>
    <property type="project" value="InterPro"/>
</dbReference>
<dbReference type="OrthoDB" id="9803764at2"/>
<accession>A0A4Y9SMC9</accession>
<protein>
    <submittedName>
        <fullName evidence="5">Helix-turn-helix domain-containing protein</fullName>
    </submittedName>
</protein>
<dbReference type="Proteomes" id="UP000298438">
    <property type="component" value="Unassembled WGS sequence"/>
</dbReference>
<evidence type="ECO:0000256" key="3">
    <source>
        <dbReference type="ARBA" id="ARBA00023163"/>
    </source>
</evidence>
<dbReference type="PROSITE" id="PS01124">
    <property type="entry name" value="HTH_ARAC_FAMILY_2"/>
    <property type="match status" value="1"/>
</dbReference>
<dbReference type="InterPro" id="IPR018062">
    <property type="entry name" value="HTH_AraC-typ_CS"/>
</dbReference>
<evidence type="ECO:0000313" key="5">
    <source>
        <dbReference type="EMBL" id="TFW25506.1"/>
    </source>
</evidence>
<sequence>MRTIQIAILVHPHCVGSSATAPADVFSIANAIVRRRPAAEQVRFTSTWVSAQGGTVTLRNGVSFATTAIADTAWDALMVPGIDVDSTRELAAALEQLAAEREALRAHAGRALLAANCNSSYLLAEAGLLAGRRCTTSWWLGNHFSQRYPDVTLQSDQILVQDGSILTSGGVTAYLDLSLWLVGHFGGAALRQITAKVLVTDSNRLSQSPYVAAALAQGRGHAVVEQARRWLNQHLDDEWSMEDLAKACHTSARTLLRRFRDAVGLSPVQYAQQLRVERAKGLLESTRLSLEAITARCGYEDVSTFSKVFKRWTDVTPREYRRRFGLRA</sequence>
<dbReference type="GO" id="GO:0043565">
    <property type="term" value="F:sequence-specific DNA binding"/>
    <property type="evidence" value="ECO:0007669"/>
    <property type="project" value="InterPro"/>
</dbReference>
<keyword evidence="2" id="KW-0238">DNA-binding</keyword>
<evidence type="ECO:0000313" key="6">
    <source>
        <dbReference type="Proteomes" id="UP000298438"/>
    </source>
</evidence>
<dbReference type="InterPro" id="IPR018060">
    <property type="entry name" value="HTH_AraC"/>
</dbReference>